<dbReference type="KEGG" id="mets:DK389_28365"/>
<dbReference type="EMBL" id="CP029550">
    <property type="protein sequence ID" value="AWN43712.1"/>
    <property type="molecule type" value="Genomic_DNA"/>
</dbReference>
<proteinExistence type="predicted"/>
<organism evidence="2 3">
    <name type="scientific">Methylobacterium durans</name>
    <dbReference type="NCBI Taxonomy" id="2202825"/>
    <lineage>
        <taxon>Bacteria</taxon>
        <taxon>Pseudomonadati</taxon>
        <taxon>Pseudomonadota</taxon>
        <taxon>Alphaproteobacteria</taxon>
        <taxon>Hyphomicrobiales</taxon>
        <taxon>Methylobacteriaceae</taxon>
        <taxon>Methylobacterium</taxon>
    </lineage>
</organism>
<feature type="compositionally biased region" description="Basic and acidic residues" evidence="1">
    <location>
        <begin position="60"/>
        <end position="72"/>
    </location>
</feature>
<feature type="region of interest" description="Disordered" evidence="1">
    <location>
        <begin position="1"/>
        <end position="72"/>
    </location>
</feature>
<keyword evidence="3" id="KW-1185">Reference proteome</keyword>
<evidence type="ECO:0000313" key="2">
    <source>
        <dbReference type="EMBL" id="AWN43712.1"/>
    </source>
</evidence>
<evidence type="ECO:0000313" key="3">
    <source>
        <dbReference type="Proteomes" id="UP000245926"/>
    </source>
</evidence>
<gene>
    <name evidence="2" type="ORF">DK389_28365</name>
</gene>
<protein>
    <submittedName>
        <fullName evidence="2">Uncharacterized protein</fullName>
    </submittedName>
</protein>
<dbReference type="AlphaFoldDB" id="A0A2U8WEK2"/>
<sequence>MSRVTDTDPGLSASGPGENPAEPPAGPRAYPDRGPTGRPEGAGSPGATEPGDQGEPGHSAYEDDRTTPRDGA</sequence>
<dbReference type="OrthoDB" id="8006045at2"/>
<name>A0A2U8WEK2_9HYPH</name>
<dbReference type="RefSeq" id="WP_109894776.1">
    <property type="nucleotide sequence ID" value="NZ_CP029550.1"/>
</dbReference>
<reference evidence="3" key="1">
    <citation type="submission" date="2018-05" db="EMBL/GenBank/DDBJ databases">
        <title>Complete Genome Sequence of Methylobacterium sp. 17SD2-17.</title>
        <authorList>
            <person name="Srinivasan S."/>
        </authorList>
    </citation>
    <scope>NUCLEOTIDE SEQUENCE [LARGE SCALE GENOMIC DNA]</scope>
    <source>
        <strain evidence="3">17SD2-17</strain>
    </source>
</reference>
<dbReference type="Proteomes" id="UP000245926">
    <property type="component" value="Chromosome"/>
</dbReference>
<accession>A0A2U8WEK2</accession>
<evidence type="ECO:0000256" key="1">
    <source>
        <dbReference type="SAM" id="MobiDB-lite"/>
    </source>
</evidence>